<accession>A0A3D9UUS6</accession>
<dbReference type="GO" id="GO:0006790">
    <property type="term" value="P:sulfur compound metabolic process"/>
    <property type="evidence" value="ECO:0007669"/>
    <property type="project" value="TreeGrafter"/>
</dbReference>
<feature type="transmembrane region" description="Helical" evidence="1">
    <location>
        <begin position="82"/>
        <end position="102"/>
    </location>
</feature>
<evidence type="ECO:0000313" key="4">
    <source>
        <dbReference type="Proteomes" id="UP000256253"/>
    </source>
</evidence>
<evidence type="ECO:0000256" key="1">
    <source>
        <dbReference type="SAM" id="Phobius"/>
    </source>
</evidence>
<protein>
    <submittedName>
        <fullName evidence="3">DMSO/TMAO reductase YedYZ molybdopterin-dependent catalytic subunit</fullName>
    </submittedName>
</protein>
<feature type="transmembrane region" description="Helical" evidence="1">
    <location>
        <begin position="133"/>
        <end position="153"/>
    </location>
</feature>
<feature type="domain" description="Oxidoreductase molybdopterin-binding" evidence="2">
    <location>
        <begin position="238"/>
        <end position="390"/>
    </location>
</feature>
<feature type="transmembrane region" description="Helical" evidence="1">
    <location>
        <begin position="21"/>
        <end position="46"/>
    </location>
</feature>
<keyword evidence="1" id="KW-0812">Transmembrane</keyword>
<dbReference type="Gene3D" id="2.60.40.650">
    <property type="match status" value="1"/>
</dbReference>
<dbReference type="GO" id="GO:0020037">
    <property type="term" value="F:heme binding"/>
    <property type="evidence" value="ECO:0007669"/>
    <property type="project" value="TreeGrafter"/>
</dbReference>
<reference evidence="3 4" key="1">
    <citation type="submission" date="2018-08" db="EMBL/GenBank/DDBJ databases">
        <title>Sequencing the genomes of 1000 actinobacteria strains.</title>
        <authorList>
            <person name="Klenk H.-P."/>
        </authorList>
    </citation>
    <scope>NUCLEOTIDE SEQUENCE [LARGE SCALE GENOMIC DNA]</scope>
    <source>
        <strain evidence="3 4">DSM 22967</strain>
    </source>
</reference>
<dbReference type="InterPro" id="IPR014756">
    <property type="entry name" value="Ig_E-set"/>
</dbReference>
<dbReference type="SUPFAM" id="SSF81296">
    <property type="entry name" value="E set domains"/>
    <property type="match status" value="1"/>
</dbReference>
<dbReference type="Pfam" id="PF00174">
    <property type="entry name" value="Oxidored_molyb"/>
    <property type="match status" value="1"/>
</dbReference>
<sequence length="512" mass="53363">MTEPSETYSGTEPPSMKTRAYLGSALIGIAATVAGAGAGHLIAVLVRADASPPYAVGSAVVDATPEPVKSWAIRTFGSADKLVLLSGVVIVTLLLAAVAGLLARRRLSYGLGLLGVMVAIAGWAALARPSADLLSVVPSLVTAGVGLGAMTALHRGAGESADEGLSRRGVMLAGAALGIGAVAAAVGRSVGSVANRVAGALPKPARPLPALPAELPVPGITALRTPASDFYRVDTALIVPRVDASSWELVIDGEVEQPQRFSYADITAMPMVEADVTLCCVSNEVGGEYAGGARWTGVPVRELLARAKPKPGNDQVLSTSTDGYTSSTPLAALVDPQRAALLAIGMNGELLPRDHGYPARLVTPGLYGYVGATKWVTRLTVTTYAGRKAYWTVRGWAERGPIKPSARIDTPQPLASLKAGTIAIGGTAWAQHLGVRAVQVQIDDGPWQQARMGGDAGIDYWRQWWLPWSAQPGQHRLRARCVYASGTLQTDVRAEPFPDGASGYHEVVVNVR</sequence>
<keyword evidence="1" id="KW-1133">Transmembrane helix</keyword>
<keyword evidence="4" id="KW-1185">Reference proteome</keyword>
<dbReference type="PANTHER" id="PTHR19372:SF7">
    <property type="entry name" value="SULFITE OXIDASE, MITOCHONDRIAL"/>
    <property type="match status" value="1"/>
</dbReference>
<dbReference type="InterPro" id="IPR036374">
    <property type="entry name" value="OxRdtase_Mopterin-bd_sf"/>
</dbReference>
<dbReference type="SUPFAM" id="SSF56524">
    <property type="entry name" value="Oxidoreductase molybdopterin-binding domain"/>
    <property type="match status" value="1"/>
</dbReference>
<dbReference type="GO" id="GO:0008482">
    <property type="term" value="F:sulfite oxidase activity"/>
    <property type="evidence" value="ECO:0007669"/>
    <property type="project" value="TreeGrafter"/>
</dbReference>
<dbReference type="EMBL" id="QTUA01000001">
    <property type="protein sequence ID" value="REF29754.1"/>
    <property type="molecule type" value="Genomic_DNA"/>
</dbReference>
<dbReference type="InterPro" id="IPR000572">
    <property type="entry name" value="OxRdtase_Mopterin-bd_dom"/>
</dbReference>
<feature type="transmembrane region" description="Helical" evidence="1">
    <location>
        <begin position="165"/>
        <end position="186"/>
    </location>
</feature>
<keyword evidence="1" id="KW-0472">Membrane</keyword>
<dbReference type="Proteomes" id="UP000256253">
    <property type="component" value="Unassembled WGS sequence"/>
</dbReference>
<feature type="transmembrane region" description="Helical" evidence="1">
    <location>
        <begin position="109"/>
        <end position="127"/>
    </location>
</feature>
<proteinExistence type="predicted"/>
<evidence type="ECO:0000313" key="3">
    <source>
        <dbReference type="EMBL" id="REF29754.1"/>
    </source>
</evidence>
<comment type="caution">
    <text evidence="3">The sequence shown here is derived from an EMBL/GenBank/DDBJ whole genome shotgun (WGS) entry which is preliminary data.</text>
</comment>
<dbReference type="AlphaFoldDB" id="A0A3D9UUS6"/>
<evidence type="ECO:0000259" key="2">
    <source>
        <dbReference type="Pfam" id="PF00174"/>
    </source>
</evidence>
<dbReference type="GO" id="GO:0043546">
    <property type="term" value="F:molybdopterin cofactor binding"/>
    <property type="evidence" value="ECO:0007669"/>
    <property type="project" value="TreeGrafter"/>
</dbReference>
<organism evidence="3 4">
    <name type="scientific">Calidifontibacter indicus</name>
    <dbReference type="NCBI Taxonomy" id="419650"/>
    <lineage>
        <taxon>Bacteria</taxon>
        <taxon>Bacillati</taxon>
        <taxon>Actinomycetota</taxon>
        <taxon>Actinomycetes</taxon>
        <taxon>Micrococcales</taxon>
        <taxon>Dermacoccaceae</taxon>
        <taxon>Calidifontibacter</taxon>
    </lineage>
</organism>
<name>A0A3D9UUS6_9MICO</name>
<dbReference type="PANTHER" id="PTHR19372">
    <property type="entry name" value="SULFITE REDUCTASE"/>
    <property type="match status" value="1"/>
</dbReference>
<gene>
    <name evidence="3" type="ORF">DFJ65_0722</name>
</gene>
<dbReference type="Gene3D" id="3.90.420.10">
    <property type="entry name" value="Oxidoreductase, molybdopterin-binding domain"/>
    <property type="match status" value="1"/>
</dbReference>